<dbReference type="Proteomes" id="UP001652741">
    <property type="component" value="Chromosome ssa17"/>
</dbReference>
<sequence length="316" mass="34705">MSSPQCVFQREKISVILSVDMTHRDRRLAVTLLLFSFISFSTQKSSVSWCVVSEAEEQKCLDLAGSATARNIRGTLLCVRGQSPTDCMEKIKNGTADAAAMFTDDIYTAGWCYGLELAAGESYNGVDGISYYVVALARRSSSDLSLLEMHERRATDVYSVESSAYIDTHALFKAGALRCVAENLGDVAFVKHTTISDNMDGKNMESWAMDLELEDLKLLCPDGSEAGLFEHETCHLAVVPADAVVVRLEDNTWNAYSCVCNVFGNITMFSSVGYAQSDLLFSDSTHHLLRVVGSYTSWLGPTYTTVLQAFECKSLC</sequence>
<dbReference type="PANTHER" id="PTHR11485:SF49">
    <property type="entry name" value="OTOLITH MATRIX PROTEIN 1"/>
    <property type="match status" value="1"/>
</dbReference>
<name>A0ABM3DC12_SALSA</name>
<reference evidence="3" key="1">
    <citation type="submission" date="2025-08" db="UniProtKB">
        <authorList>
            <consortium name="RefSeq"/>
        </authorList>
    </citation>
    <scope>IDENTIFICATION</scope>
</reference>
<dbReference type="RefSeq" id="XP_045556336.1">
    <property type="nucleotide sequence ID" value="XM_045700380.1"/>
</dbReference>
<dbReference type="Gene3D" id="3.40.190.10">
    <property type="entry name" value="Periplasmic binding protein-like II"/>
    <property type="match status" value="4"/>
</dbReference>
<dbReference type="CDD" id="cd13529">
    <property type="entry name" value="PBP2_transferrin"/>
    <property type="match status" value="1"/>
</dbReference>
<evidence type="ECO:0000259" key="1">
    <source>
        <dbReference type="PROSITE" id="PS51408"/>
    </source>
</evidence>
<dbReference type="SUPFAM" id="SSF53850">
    <property type="entry name" value="Periplasmic binding protein-like II"/>
    <property type="match status" value="1"/>
</dbReference>
<dbReference type="PRINTS" id="PR00422">
    <property type="entry name" value="TRANSFERRIN"/>
</dbReference>
<evidence type="ECO:0000313" key="3">
    <source>
        <dbReference type="RefSeq" id="XP_045556336.1"/>
    </source>
</evidence>
<dbReference type="Pfam" id="PF00405">
    <property type="entry name" value="Transferrin"/>
    <property type="match status" value="2"/>
</dbReference>
<feature type="domain" description="Transferrin-like" evidence="1">
    <location>
        <begin position="47"/>
        <end position="312"/>
    </location>
</feature>
<dbReference type="SMART" id="SM00094">
    <property type="entry name" value="TR_FER"/>
    <property type="match status" value="1"/>
</dbReference>
<dbReference type="PANTHER" id="PTHR11485">
    <property type="entry name" value="TRANSFERRIN"/>
    <property type="match status" value="1"/>
</dbReference>
<protein>
    <submittedName>
        <fullName evidence="3">Otolith matrix protein 1-like</fullName>
    </submittedName>
</protein>
<accession>A0ABM3DC12</accession>
<dbReference type="InterPro" id="IPR001156">
    <property type="entry name" value="Transferrin-like_dom"/>
</dbReference>
<keyword evidence="2" id="KW-1185">Reference proteome</keyword>
<evidence type="ECO:0000313" key="2">
    <source>
        <dbReference type="Proteomes" id="UP001652741"/>
    </source>
</evidence>
<organism evidence="2 3">
    <name type="scientific">Salmo salar</name>
    <name type="common">Atlantic salmon</name>
    <dbReference type="NCBI Taxonomy" id="8030"/>
    <lineage>
        <taxon>Eukaryota</taxon>
        <taxon>Metazoa</taxon>
        <taxon>Chordata</taxon>
        <taxon>Craniata</taxon>
        <taxon>Vertebrata</taxon>
        <taxon>Euteleostomi</taxon>
        <taxon>Actinopterygii</taxon>
        <taxon>Neopterygii</taxon>
        <taxon>Teleostei</taxon>
        <taxon>Protacanthopterygii</taxon>
        <taxon>Salmoniformes</taxon>
        <taxon>Salmonidae</taxon>
        <taxon>Salmoninae</taxon>
        <taxon>Salmo</taxon>
    </lineage>
</organism>
<dbReference type="PROSITE" id="PS51408">
    <property type="entry name" value="TRANSFERRIN_LIKE_4"/>
    <property type="match status" value="1"/>
</dbReference>
<proteinExistence type="predicted"/>
<gene>
    <name evidence="3" type="primary">LOC106575407</name>
</gene>
<dbReference type="GeneID" id="106575407"/>